<dbReference type="InterPro" id="IPR020835">
    <property type="entry name" value="Catalase_sf"/>
</dbReference>
<dbReference type="RefSeq" id="XP_068368390.1">
    <property type="nucleotide sequence ID" value="XM_068497732.1"/>
</dbReference>
<dbReference type="OrthoDB" id="6880011at2759"/>
<dbReference type="PIRSF" id="PIRSF038928">
    <property type="entry name" value="Catalase_clade1-3"/>
    <property type="match status" value="1"/>
</dbReference>
<protein>
    <recommendedName>
        <fullName evidence="10">Catalase</fullName>
        <ecNumber evidence="10">1.11.1.6</ecNumber>
    </recommendedName>
</protein>
<keyword evidence="2 10" id="KW-0575">Peroxidase</keyword>
<dbReference type="GO" id="GO:0005739">
    <property type="term" value="C:mitochondrion"/>
    <property type="evidence" value="ECO:0007669"/>
    <property type="project" value="TreeGrafter"/>
</dbReference>
<dbReference type="GO" id="GO:0005777">
    <property type="term" value="C:peroxisome"/>
    <property type="evidence" value="ECO:0007669"/>
    <property type="project" value="TreeGrafter"/>
</dbReference>
<dbReference type="VEuPathDB" id="TrichDB:TRFO_14295"/>
<dbReference type="InterPro" id="IPR002226">
    <property type="entry name" value="Catalase_haem_BS"/>
</dbReference>
<accession>A0A1J4KZX7</accession>
<evidence type="ECO:0000256" key="9">
    <source>
        <dbReference type="PIRSR" id="PIRSR038928-2"/>
    </source>
</evidence>
<dbReference type="Proteomes" id="UP000179807">
    <property type="component" value="Unassembled WGS sequence"/>
</dbReference>
<dbReference type="PROSITE" id="PS00438">
    <property type="entry name" value="CATALASE_2"/>
    <property type="match status" value="1"/>
</dbReference>
<dbReference type="InterPro" id="IPR024711">
    <property type="entry name" value="Catalase_clade1/3"/>
</dbReference>
<dbReference type="Gene3D" id="2.40.180.10">
    <property type="entry name" value="Catalase core domain"/>
    <property type="match status" value="1"/>
</dbReference>
<dbReference type="InterPro" id="IPR010582">
    <property type="entry name" value="Catalase_immune_responsive"/>
</dbReference>
<dbReference type="PANTHER" id="PTHR11465">
    <property type="entry name" value="CATALASE"/>
    <property type="match status" value="1"/>
</dbReference>
<evidence type="ECO:0000313" key="13">
    <source>
        <dbReference type="EMBL" id="OHT15254.1"/>
    </source>
</evidence>
<evidence type="ECO:0000256" key="1">
    <source>
        <dbReference type="ARBA" id="ARBA00005329"/>
    </source>
</evidence>
<feature type="binding site" description="axial binding residue" evidence="9">
    <location>
        <position position="376"/>
    </location>
    <ligand>
        <name>heme</name>
        <dbReference type="ChEBI" id="CHEBI:30413"/>
    </ligand>
    <ligandPart>
        <name>Fe</name>
        <dbReference type="ChEBI" id="CHEBI:18248"/>
    </ligandPart>
</feature>
<dbReference type="InterPro" id="IPR011614">
    <property type="entry name" value="Catalase_core"/>
</dbReference>
<dbReference type="EMBL" id="MLAK01000250">
    <property type="protein sequence ID" value="OHT15254.1"/>
    <property type="molecule type" value="Genomic_DNA"/>
</dbReference>
<comment type="cofactor">
    <cofactor evidence="9">
        <name>heme</name>
        <dbReference type="ChEBI" id="CHEBI:30413"/>
    </cofactor>
</comment>
<dbReference type="SMART" id="SM01060">
    <property type="entry name" value="Catalase"/>
    <property type="match status" value="1"/>
</dbReference>
<evidence type="ECO:0000256" key="7">
    <source>
        <dbReference type="ARBA" id="ARBA00023324"/>
    </source>
</evidence>
<dbReference type="AlphaFoldDB" id="A0A1J4KZX7"/>
<keyword evidence="7 10" id="KW-0376">Hydrogen peroxide</keyword>
<feature type="active site" evidence="8">
    <location>
        <position position="166"/>
    </location>
</feature>
<dbReference type="GO" id="GO:0042744">
    <property type="term" value="P:hydrogen peroxide catabolic process"/>
    <property type="evidence" value="ECO:0007669"/>
    <property type="project" value="UniProtKB-KW"/>
</dbReference>
<reference evidence="13" key="1">
    <citation type="submission" date="2016-10" db="EMBL/GenBank/DDBJ databases">
        <authorList>
            <person name="Benchimol M."/>
            <person name="Almeida L.G."/>
            <person name="Vasconcelos A.T."/>
            <person name="Perreira-Neves A."/>
            <person name="Rosa I.A."/>
            <person name="Tasca T."/>
            <person name="Bogo M.R."/>
            <person name="de Souza W."/>
        </authorList>
    </citation>
    <scope>NUCLEOTIDE SEQUENCE [LARGE SCALE GENOMIC DNA]</scope>
    <source>
        <strain evidence="13">K</strain>
    </source>
</reference>
<evidence type="ECO:0000256" key="8">
    <source>
        <dbReference type="PIRSR" id="PIRSR038928-1"/>
    </source>
</evidence>
<dbReference type="Pfam" id="PF00199">
    <property type="entry name" value="Catalase"/>
    <property type="match status" value="1"/>
</dbReference>
<organism evidence="13 14">
    <name type="scientific">Tritrichomonas foetus</name>
    <dbReference type="NCBI Taxonomy" id="1144522"/>
    <lineage>
        <taxon>Eukaryota</taxon>
        <taxon>Metamonada</taxon>
        <taxon>Parabasalia</taxon>
        <taxon>Tritrichomonadida</taxon>
        <taxon>Tritrichomonadidae</taxon>
        <taxon>Tritrichomonas</taxon>
    </lineage>
</organism>
<evidence type="ECO:0000259" key="12">
    <source>
        <dbReference type="SMART" id="SM01060"/>
    </source>
</evidence>
<feature type="domain" description="Catalase core" evidence="12">
    <location>
        <begin position="45"/>
        <end position="430"/>
    </location>
</feature>
<comment type="catalytic activity">
    <reaction evidence="10">
        <text>2 H2O2 = O2 + 2 H2O</text>
        <dbReference type="Rhea" id="RHEA:20309"/>
        <dbReference type="ChEBI" id="CHEBI:15377"/>
        <dbReference type="ChEBI" id="CHEBI:15379"/>
        <dbReference type="ChEBI" id="CHEBI:16240"/>
        <dbReference type="EC" id="1.11.1.6"/>
    </reaction>
</comment>
<evidence type="ECO:0000256" key="4">
    <source>
        <dbReference type="ARBA" id="ARBA00022723"/>
    </source>
</evidence>
<dbReference type="GO" id="GO:0042542">
    <property type="term" value="P:response to hydrogen peroxide"/>
    <property type="evidence" value="ECO:0007669"/>
    <property type="project" value="TreeGrafter"/>
</dbReference>
<dbReference type="PROSITE" id="PS00437">
    <property type="entry name" value="CATALASE_1"/>
    <property type="match status" value="1"/>
</dbReference>
<keyword evidence="6 9" id="KW-0408">Iron</keyword>
<dbReference type="PRINTS" id="PR00067">
    <property type="entry name" value="CATALASE"/>
</dbReference>
<comment type="function">
    <text evidence="11">Catalyzes the degradation of hydrogen peroxide (H(2)O(2)) generated by peroxisomal oxidases to water and oxygen, thereby protecting cells from the toxic effects of hydrogen peroxide.</text>
</comment>
<evidence type="ECO:0000256" key="3">
    <source>
        <dbReference type="ARBA" id="ARBA00022617"/>
    </source>
</evidence>
<evidence type="ECO:0000256" key="5">
    <source>
        <dbReference type="ARBA" id="ARBA00023002"/>
    </source>
</evidence>
<dbReference type="InterPro" id="IPR018028">
    <property type="entry name" value="Catalase"/>
</dbReference>
<feature type="active site" evidence="8">
    <location>
        <position position="93"/>
    </location>
</feature>
<dbReference type="EC" id="1.11.1.6" evidence="10"/>
<keyword evidence="14" id="KW-1185">Reference proteome</keyword>
<comment type="similarity">
    <text evidence="1 10">Belongs to the catalase family.</text>
</comment>
<evidence type="ECO:0000256" key="6">
    <source>
        <dbReference type="ARBA" id="ARBA00023004"/>
    </source>
</evidence>
<dbReference type="GO" id="GO:0004096">
    <property type="term" value="F:catalase activity"/>
    <property type="evidence" value="ECO:0007669"/>
    <property type="project" value="UniProtKB-EC"/>
</dbReference>
<name>A0A1J4KZX7_9EUKA</name>
<dbReference type="FunFam" id="2.40.180.10:FF:000001">
    <property type="entry name" value="Catalase"/>
    <property type="match status" value="1"/>
</dbReference>
<evidence type="ECO:0000256" key="10">
    <source>
        <dbReference type="RuleBase" id="RU000498"/>
    </source>
</evidence>
<sequence length="537" mass="61293">MNDSDLIYYQIIFTLDSTIQFIQHHVIFPFTSLMEEDGPASTNLTTASGCPVDNDLASMTSGTEMPYTLIQDQNLIEKLAHFNRERIPERPVHAKGAGAFGYFQCTKNMSRFTSADFLSAAGKKTNVFIRFSTVSGERGSADALRDLRGFAVRFYTNQGNYDVVGNNSPIFFIRDAVKFPDFAHSQKRNPQTNLPDPNIFWDFLSLTPESIHQTTMLFSDRGTPKSYRMMDGFGVNTYMWYNKEKEYVWVKYHFRTLLGNQTLTNDEAEELCGKCADSHTKDLFNAIKEGDFPQWKVYVQIMTQKQALQYQFDPFDPTKVWYKADFPLQEIGIITLNKNPENYYNDVELAAFAPSHFVPGVGPSPDKLLQGRLFAYPDSHNWRLGSNNQQIPVNRSKASVNTNQKDGNMTINGNGGYQPNYWPNSFGTTQPDERFTPPEDEINAVIMKHVQPLQDIDFIQPRCLYKKVMRDVDRDHLISNIVGHLKMAKQNLQYRQTALFFKCDPEYGTRVAEGLGIDVSRVRNLAAMSQEKRVAAT</sequence>
<dbReference type="GO" id="GO:0020037">
    <property type="term" value="F:heme binding"/>
    <property type="evidence" value="ECO:0007669"/>
    <property type="project" value="InterPro"/>
</dbReference>
<dbReference type="PROSITE" id="PS51402">
    <property type="entry name" value="CATALASE_3"/>
    <property type="match status" value="1"/>
</dbReference>
<evidence type="ECO:0000256" key="11">
    <source>
        <dbReference type="RuleBase" id="RU004142"/>
    </source>
</evidence>
<dbReference type="GO" id="GO:0046872">
    <property type="term" value="F:metal ion binding"/>
    <property type="evidence" value="ECO:0007669"/>
    <property type="project" value="UniProtKB-KW"/>
</dbReference>
<keyword evidence="3 9" id="KW-0349">Heme</keyword>
<dbReference type="PANTHER" id="PTHR11465:SF9">
    <property type="entry name" value="CATALASE"/>
    <property type="match status" value="1"/>
</dbReference>
<comment type="caution">
    <text evidence="13">The sequence shown here is derived from an EMBL/GenBank/DDBJ whole genome shotgun (WGS) entry which is preliminary data.</text>
</comment>
<evidence type="ECO:0000313" key="14">
    <source>
        <dbReference type="Proteomes" id="UP000179807"/>
    </source>
</evidence>
<proteinExistence type="inferred from homology"/>
<gene>
    <name evidence="13" type="primary">kat</name>
    <name evidence="13" type="ORF">TRFO_14295</name>
</gene>
<dbReference type="GeneID" id="94832436"/>
<keyword evidence="4 9" id="KW-0479">Metal-binding</keyword>
<keyword evidence="5 10" id="KW-0560">Oxidoreductase</keyword>
<dbReference type="InterPro" id="IPR024708">
    <property type="entry name" value="Catalase_AS"/>
</dbReference>
<evidence type="ECO:0000256" key="2">
    <source>
        <dbReference type="ARBA" id="ARBA00022559"/>
    </source>
</evidence>
<dbReference type="SUPFAM" id="SSF56634">
    <property type="entry name" value="Heme-dependent catalase-like"/>
    <property type="match status" value="1"/>
</dbReference>
<dbReference type="Pfam" id="PF06628">
    <property type="entry name" value="Catalase-rel"/>
    <property type="match status" value="1"/>
</dbReference>